<dbReference type="SUPFAM" id="SSF53448">
    <property type="entry name" value="Nucleotide-diphospho-sugar transferases"/>
    <property type="match status" value="1"/>
</dbReference>
<dbReference type="GO" id="GO:0005794">
    <property type="term" value="C:Golgi apparatus"/>
    <property type="evidence" value="ECO:0007669"/>
    <property type="project" value="TreeGrafter"/>
</dbReference>
<keyword evidence="6" id="KW-0735">Signal-anchor</keyword>
<dbReference type="OrthoDB" id="430354at2759"/>
<keyword evidence="8" id="KW-0472">Membrane</keyword>
<reference evidence="10 11" key="1">
    <citation type="submission" date="2016-04" db="EMBL/GenBank/DDBJ databases">
        <title>Evolutionary innovation and constraint leading to complex multicellularity in the Ascomycota.</title>
        <authorList>
            <person name="Cisse O."/>
            <person name="Nguyen A."/>
            <person name="Hewitt D.A."/>
            <person name="Jedd G."/>
            <person name="Stajich J.E."/>
        </authorList>
    </citation>
    <scope>NUCLEOTIDE SEQUENCE [LARGE SCALE GENOMIC DNA]</scope>
    <source>
        <strain evidence="10 11">DAH-3</strain>
    </source>
</reference>
<evidence type="ECO:0000256" key="9">
    <source>
        <dbReference type="ARBA" id="ARBA00023180"/>
    </source>
</evidence>
<dbReference type="GO" id="GO:0000033">
    <property type="term" value="F:alpha-1,3-mannosyltransferase activity"/>
    <property type="evidence" value="ECO:0007669"/>
    <property type="project" value="TreeGrafter"/>
</dbReference>
<evidence type="ECO:0000256" key="1">
    <source>
        <dbReference type="ARBA" id="ARBA00004606"/>
    </source>
</evidence>
<dbReference type="STRING" id="1198029.A0A1U7LWI5"/>
<keyword evidence="4 10" id="KW-0808">Transferase</keyword>
<sequence>MNFYALRRPWIILIIACLTLLCLVSFNLIRSRNLHSSPADINLPLSVQESDRLLTRELLHILEDDVRQHYDQNTLDLIEIKPYAQKFTALWNLHLQKNDLLDGSLRQTISNIGNILYPWLTAGSSNSSMDFLESTFTRERGIVITSGRQQFRLCMHLVYSLRTILNTDLPIEIMYGGDDDLTVQERNLLASAGDDIRFVDVKKILIDPDNLIELPGSFAIKTFSMLISSFRQVLLIDADGVFLQDPKVLFENKQYKDTGTLFFHDRIFSRKPDETIALVKNWLKNTKYYNDILKDSLFFEQKTGHEMESGVVLIDKLRTMSGLLLTCHMNLKRQREQVIKPIFYGDKETFWLGYGISDTRFQFAEGYAGGIGRYRLNSTTHICSLQLLHVDESGDPLWINNSLLDFKVANDDVYARFEAWDYGAEPSSWTSDDDCRHPNEFRYGTPTRNITPVNTEIKGLLDKMIHLAK</sequence>
<name>A0A1U7LWI5_NEOID</name>
<dbReference type="PANTHER" id="PTHR31392">
    <property type="entry name" value="ALPHA-1,3-MANNOSYLTRANSFERASE MNN1-RELATED"/>
    <property type="match status" value="1"/>
</dbReference>
<comment type="caution">
    <text evidence="10">The sequence shown here is derived from an EMBL/GenBank/DDBJ whole genome shotgun (WGS) entry which is preliminary data.</text>
</comment>
<dbReference type="Gene3D" id="3.90.550.10">
    <property type="entry name" value="Spore Coat Polysaccharide Biosynthesis Protein SpsA, Chain A"/>
    <property type="match status" value="1"/>
</dbReference>
<evidence type="ECO:0000256" key="5">
    <source>
        <dbReference type="ARBA" id="ARBA00022692"/>
    </source>
</evidence>
<proteinExistence type="inferred from homology"/>
<feature type="non-terminal residue" evidence="10">
    <location>
        <position position="469"/>
    </location>
</feature>
<protein>
    <submittedName>
        <fullName evidence="10">Putative alpha-1,3-mannosyltransferase MNN14</fullName>
    </submittedName>
</protein>
<dbReference type="GO" id="GO:0016020">
    <property type="term" value="C:membrane"/>
    <property type="evidence" value="ECO:0007669"/>
    <property type="project" value="UniProtKB-SubCell"/>
</dbReference>
<evidence type="ECO:0000256" key="4">
    <source>
        <dbReference type="ARBA" id="ARBA00022679"/>
    </source>
</evidence>
<keyword evidence="11" id="KW-1185">Reference proteome</keyword>
<comment type="similarity">
    <text evidence="2">Belongs to the MNN1/MNT family.</text>
</comment>
<organism evidence="10 11">
    <name type="scientific">Neolecta irregularis (strain DAH-3)</name>
    <dbReference type="NCBI Taxonomy" id="1198029"/>
    <lineage>
        <taxon>Eukaryota</taxon>
        <taxon>Fungi</taxon>
        <taxon>Dikarya</taxon>
        <taxon>Ascomycota</taxon>
        <taxon>Taphrinomycotina</taxon>
        <taxon>Neolectales</taxon>
        <taxon>Neolectaceae</taxon>
        <taxon>Neolecta</taxon>
    </lineage>
</organism>
<keyword evidence="9" id="KW-0325">Glycoprotein</keyword>
<dbReference type="GO" id="GO:0006493">
    <property type="term" value="P:protein O-linked glycosylation"/>
    <property type="evidence" value="ECO:0007669"/>
    <property type="project" value="TreeGrafter"/>
</dbReference>
<dbReference type="Proteomes" id="UP000186594">
    <property type="component" value="Unassembled WGS sequence"/>
</dbReference>
<dbReference type="PANTHER" id="PTHR31392:SF1">
    <property type="entry name" value="ALPHA-1,3-MANNOSYLTRANSFERASE MNN1-RELATED"/>
    <property type="match status" value="1"/>
</dbReference>
<keyword evidence="7" id="KW-1133">Transmembrane helix</keyword>
<dbReference type="AlphaFoldDB" id="A0A1U7LWI5"/>
<evidence type="ECO:0000256" key="8">
    <source>
        <dbReference type="ARBA" id="ARBA00023136"/>
    </source>
</evidence>
<evidence type="ECO:0000256" key="3">
    <source>
        <dbReference type="ARBA" id="ARBA00022676"/>
    </source>
</evidence>
<evidence type="ECO:0000256" key="6">
    <source>
        <dbReference type="ARBA" id="ARBA00022968"/>
    </source>
</evidence>
<dbReference type="EMBL" id="LXFE01000140">
    <property type="protein sequence ID" value="OLL26871.1"/>
    <property type="molecule type" value="Genomic_DNA"/>
</dbReference>
<evidence type="ECO:0000313" key="10">
    <source>
        <dbReference type="EMBL" id="OLL26871.1"/>
    </source>
</evidence>
<dbReference type="InterPro" id="IPR022751">
    <property type="entry name" value="Alpha_mannosyltransferase"/>
</dbReference>
<dbReference type="Pfam" id="PF11051">
    <property type="entry name" value="Mannosyl_trans3"/>
    <property type="match status" value="1"/>
</dbReference>
<gene>
    <name evidence="10" type="ORF">NEOLI_005123</name>
</gene>
<evidence type="ECO:0000313" key="11">
    <source>
        <dbReference type="Proteomes" id="UP000186594"/>
    </source>
</evidence>
<keyword evidence="5" id="KW-0812">Transmembrane</keyword>
<comment type="subcellular location">
    <subcellularLocation>
        <location evidence="1">Membrane</location>
        <topology evidence="1">Single-pass type II membrane protein</topology>
    </subcellularLocation>
</comment>
<accession>A0A1U7LWI5</accession>
<evidence type="ECO:0000256" key="2">
    <source>
        <dbReference type="ARBA" id="ARBA00009105"/>
    </source>
</evidence>
<keyword evidence="3 10" id="KW-0328">Glycosyltransferase</keyword>
<evidence type="ECO:0000256" key="7">
    <source>
        <dbReference type="ARBA" id="ARBA00022989"/>
    </source>
</evidence>
<dbReference type="InterPro" id="IPR029044">
    <property type="entry name" value="Nucleotide-diphossugar_trans"/>
</dbReference>